<keyword evidence="6" id="KW-1185">Reference proteome</keyword>
<dbReference type="Pfam" id="PF01408">
    <property type="entry name" value="GFO_IDH_MocA"/>
    <property type="match status" value="1"/>
</dbReference>
<protein>
    <submittedName>
        <fullName evidence="5">Oxidoreductase</fullName>
    </submittedName>
</protein>
<evidence type="ECO:0000259" key="4">
    <source>
        <dbReference type="Pfam" id="PF02894"/>
    </source>
</evidence>
<dbReference type="SUPFAM" id="SSF51735">
    <property type="entry name" value="NAD(P)-binding Rossmann-fold domains"/>
    <property type="match status" value="1"/>
</dbReference>
<keyword evidence="2" id="KW-0560">Oxidoreductase</keyword>
<dbReference type="InterPro" id="IPR036291">
    <property type="entry name" value="NAD(P)-bd_dom_sf"/>
</dbReference>
<reference evidence="5 6" key="1">
    <citation type="submission" date="2023-07" db="EMBL/GenBank/DDBJ databases">
        <title>Paenibacillus sp. JX-17 nov. isolated from soil.</title>
        <authorList>
            <person name="Wan Y."/>
            <person name="Liu B."/>
        </authorList>
    </citation>
    <scope>NUCLEOTIDE SEQUENCE [LARGE SCALE GENOMIC DNA]</scope>
    <source>
        <strain evidence="5 6">JX-17</strain>
    </source>
</reference>
<dbReference type="PANTHER" id="PTHR43708">
    <property type="entry name" value="CONSERVED EXPRESSED OXIDOREDUCTASE (EUROFUNG)"/>
    <property type="match status" value="1"/>
</dbReference>
<evidence type="ECO:0000256" key="1">
    <source>
        <dbReference type="ARBA" id="ARBA00010928"/>
    </source>
</evidence>
<dbReference type="NCBIfam" id="NF008607">
    <property type="entry name" value="PRK11579.1"/>
    <property type="match status" value="1"/>
</dbReference>
<name>A0ABT9CDH9_9BACL</name>
<accession>A0ABT9CDH9</accession>
<dbReference type="InterPro" id="IPR051317">
    <property type="entry name" value="Gfo/Idh/MocA_oxidoreduct"/>
</dbReference>
<feature type="domain" description="Gfo/Idh/MocA-like oxidoreductase N-terminal" evidence="3">
    <location>
        <begin position="6"/>
        <end position="122"/>
    </location>
</feature>
<evidence type="ECO:0000256" key="2">
    <source>
        <dbReference type="ARBA" id="ARBA00023002"/>
    </source>
</evidence>
<feature type="domain" description="Gfo/Idh/MocA-like oxidoreductase C-terminal" evidence="4">
    <location>
        <begin position="135"/>
        <end position="348"/>
    </location>
</feature>
<dbReference type="RefSeq" id="WP_305023900.1">
    <property type="nucleotide sequence ID" value="NZ_JAUQTB010000004.1"/>
</dbReference>
<dbReference type="InterPro" id="IPR004104">
    <property type="entry name" value="Gfo/Idh/MocA-like_OxRdtase_C"/>
</dbReference>
<gene>
    <name evidence="5" type="ORF">Q5741_09720</name>
</gene>
<evidence type="ECO:0000313" key="6">
    <source>
        <dbReference type="Proteomes" id="UP001240171"/>
    </source>
</evidence>
<comment type="caution">
    <text evidence="5">The sequence shown here is derived from an EMBL/GenBank/DDBJ whole genome shotgun (WGS) entry which is preliminary data.</text>
</comment>
<proteinExistence type="inferred from homology"/>
<sequence length="351" mass="39349">MREQIQAGLVGYGFAARTFHAPVIRTVPGLALRKVVQRSGSSCEQDDPGVQAVKDLTALLADEEIRLVIVTTPSTNHYEIARQALLAGKHVVVEKPFTATTAEADELIELARRQEKVLSVFHNRRWDGDFLTLQEIVAQQKVGRMTEAELRWDRFSPQANPERWRDAGEEGSGTFYDLGVHLIDQALTLFGLPLTVQAELRTEREHTRAFDYFDVSLGYEDNFKVSLKSSLVALEPASRYRLYGAEGAFVKYGEDPQENQLRSGLLPGQPGWGEEPEEQWGILHTRSGGLDLRSRVRTLPGSYASFYQNVYDAITGAAELAVQPEQARMAIRVIELGLLSHREQRRVAFTP</sequence>
<dbReference type="PANTHER" id="PTHR43708:SF5">
    <property type="entry name" value="CONSERVED EXPRESSED OXIDOREDUCTASE (EUROFUNG)-RELATED"/>
    <property type="match status" value="1"/>
</dbReference>
<dbReference type="Proteomes" id="UP001240171">
    <property type="component" value="Unassembled WGS sequence"/>
</dbReference>
<dbReference type="Pfam" id="PF02894">
    <property type="entry name" value="GFO_IDH_MocA_C"/>
    <property type="match status" value="1"/>
</dbReference>
<organism evidence="5 6">
    <name type="scientific">Paenibacillus lacisoli</name>
    <dbReference type="NCBI Taxonomy" id="3064525"/>
    <lineage>
        <taxon>Bacteria</taxon>
        <taxon>Bacillati</taxon>
        <taxon>Bacillota</taxon>
        <taxon>Bacilli</taxon>
        <taxon>Bacillales</taxon>
        <taxon>Paenibacillaceae</taxon>
        <taxon>Paenibacillus</taxon>
    </lineage>
</organism>
<comment type="similarity">
    <text evidence="1">Belongs to the Gfo/Idh/MocA family.</text>
</comment>
<dbReference type="Gene3D" id="3.40.50.720">
    <property type="entry name" value="NAD(P)-binding Rossmann-like Domain"/>
    <property type="match status" value="1"/>
</dbReference>
<dbReference type="EMBL" id="JAUQTB010000004">
    <property type="protein sequence ID" value="MDO7906699.1"/>
    <property type="molecule type" value="Genomic_DNA"/>
</dbReference>
<dbReference type="Gene3D" id="3.30.360.10">
    <property type="entry name" value="Dihydrodipicolinate Reductase, domain 2"/>
    <property type="match status" value="1"/>
</dbReference>
<evidence type="ECO:0000259" key="3">
    <source>
        <dbReference type="Pfam" id="PF01408"/>
    </source>
</evidence>
<dbReference type="InterPro" id="IPR000683">
    <property type="entry name" value="Gfo/Idh/MocA-like_OxRdtase_N"/>
</dbReference>
<evidence type="ECO:0000313" key="5">
    <source>
        <dbReference type="EMBL" id="MDO7906699.1"/>
    </source>
</evidence>